<dbReference type="EMBL" id="CP126213">
    <property type="protein sequence ID" value="WIA15337.1"/>
    <property type="molecule type" value="Genomic_DNA"/>
</dbReference>
<dbReference type="InterPro" id="IPR007956">
    <property type="entry name" value="Malonyl_CoA_deC_C"/>
</dbReference>
<accession>A0ABY8U1L8</accession>
<dbReference type="InterPro" id="IPR038351">
    <property type="entry name" value="MCD_N_sf"/>
</dbReference>
<dbReference type="PANTHER" id="PTHR28641">
    <property type="match status" value="1"/>
</dbReference>
<dbReference type="PANTHER" id="PTHR28641:SF1">
    <property type="entry name" value="MALONYL-COA DECARBOXYLASE, MITOCHONDRIAL"/>
    <property type="match status" value="1"/>
</dbReference>
<protein>
    <recommendedName>
        <fullName evidence="5">Malonyl-CoA decarboxylase C-terminal domain-containing protein</fullName>
    </recommendedName>
</protein>
<dbReference type="InterPro" id="IPR038917">
    <property type="entry name" value="Malonyl_CoA_deC"/>
</dbReference>
<keyword evidence="4" id="KW-1185">Reference proteome</keyword>
<dbReference type="Gene3D" id="3.40.630.150">
    <property type="entry name" value="Malonyl-CoA decarboxylase, catalytic domain"/>
    <property type="match status" value="2"/>
</dbReference>
<sequence length="384" mass="43419">MRLRGGIIRVTTAYLRTRESATVWCSGRTHWHQQQQQYTTSVGLIRKWQDILSNVNTEEQSRQPTLETNDLRQLLKDAIHVYKTEGAAAVVPDQVTEVFMAVYSSLAGPQQQLTFFTLLAREFGVQGAAVDAAVQLWQDKGQAQNASPELLYRLADRLTAAAQPLYMQLLLPVSQHKAGIAFLVRLRSDLLQLLREQPGLPQAAALRALSQDLRSALARWFSVGLLQLQRITWEDTPGQLLERVMAAEAVHRMQHLGQLKRRLQQSDRRVFAFLHPSMPREPLVLPEAGQAALQPVLLRLCGRYLLAETRRGWALDPVQHFHLKNGAWLWRINTRADLSAAGLERSCGLMVNYKYVLADVTANNRAYLVDQRIAAAAELRRLLD</sequence>
<feature type="domain" description="Malonyl-CoA decarboxylase C-terminal" evidence="1">
    <location>
        <begin position="290"/>
        <end position="355"/>
    </location>
</feature>
<evidence type="ECO:0000313" key="4">
    <source>
        <dbReference type="Proteomes" id="UP001244341"/>
    </source>
</evidence>
<feature type="domain" description="Malonyl-CoA decarboxylase C-terminal" evidence="1">
    <location>
        <begin position="224"/>
        <end position="285"/>
    </location>
</feature>
<evidence type="ECO:0000259" key="1">
    <source>
        <dbReference type="Pfam" id="PF05292"/>
    </source>
</evidence>
<dbReference type="Pfam" id="PF17408">
    <property type="entry name" value="MCD_N"/>
    <property type="match status" value="1"/>
</dbReference>
<name>A0ABY8U1L8_TETOB</name>
<dbReference type="InterPro" id="IPR042303">
    <property type="entry name" value="Malonyl_CoA_deC_C_sf"/>
</dbReference>
<evidence type="ECO:0008006" key="5">
    <source>
        <dbReference type="Google" id="ProtNLM"/>
    </source>
</evidence>
<evidence type="ECO:0000259" key="2">
    <source>
        <dbReference type="Pfam" id="PF17408"/>
    </source>
</evidence>
<dbReference type="Pfam" id="PF05292">
    <property type="entry name" value="MCD"/>
    <property type="match status" value="2"/>
</dbReference>
<dbReference type="Gene3D" id="1.20.140.90">
    <property type="entry name" value="Malonyl-CoA decarboxylase, oligemerization domain"/>
    <property type="match status" value="1"/>
</dbReference>
<dbReference type="Proteomes" id="UP001244341">
    <property type="component" value="Chromosome 6b"/>
</dbReference>
<organism evidence="3 4">
    <name type="scientific">Tetradesmus obliquus</name>
    <name type="common">Green alga</name>
    <name type="synonym">Acutodesmus obliquus</name>
    <dbReference type="NCBI Taxonomy" id="3088"/>
    <lineage>
        <taxon>Eukaryota</taxon>
        <taxon>Viridiplantae</taxon>
        <taxon>Chlorophyta</taxon>
        <taxon>core chlorophytes</taxon>
        <taxon>Chlorophyceae</taxon>
        <taxon>CS clade</taxon>
        <taxon>Sphaeropleales</taxon>
        <taxon>Scenedesmaceae</taxon>
        <taxon>Tetradesmus</taxon>
    </lineage>
</organism>
<proteinExistence type="predicted"/>
<dbReference type="InterPro" id="IPR035372">
    <property type="entry name" value="MCD_N"/>
</dbReference>
<evidence type="ECO:0000313" key="3">
    <source>
        <dbReference type="EMBL" id="WIA15337.1"/>
    </source>
</evidence>
<gene>
    <name evidence="3" type="ORF">OEZ85_002002</name>
</gene>
<feature type="domain" description="Malonyl-CoA decarboxylase N-terminal" evidence="2">
    <location>
        <begin position="123"/>
        <end position="221"/>
    </location>
</feature>
<reference evidence="3 4" key="1">
    <citation type="submission" date="2023-05" db="EMBL/GenBank/DDBJ databases">
        <title>A 100% complete, gapless, phased diploid assembly of the Scenedesmus obliquus UTEX 3031 genome.</title>
        <authorList>
            <person name="Biondi T.C."/>
            <person name="Hanschen E.R."/>
            <person name="Kwon T."/>
            <person name="Eng W."/>
            <person name="Kruse C.P.S."/>
            <person name="Koehler S.I."/>
            <person name="Kunde Y."/>
            <person name="Gleasner C.D."/>
            <person name="You Mak K.T."/>
            <person name="Polle J."/>
            <person name="Hovde B.T."/>
            <person name="Starkenburg S.R."/>
        </authorList>
    </citation>
    <scope>NUCLEOTIDE SEQUENCE [LARGE SCALE GENOMIC DNA]</scope>
    <source>
        <strain evidence="3 4">DOE0152z</strain>
    </source>
</reference>